<dbReference type="OMA" id="TVYVFCC"/>
<evidence type="ECO:0000259" key="1">
    <source>
        <dbReference type="Pfam" id="PF04194"/>
    </source>
</evidence>
<dbReference type="Proteomes" id="UP000078387">
    <property type="component" value="Unassembled WGS sequence"/>
</dbReference>
<name>A0A5K1USX1_ENTHI</name>
<dbReference type="GO" id="GO:0005737">
    <property type="term" value="C:cytoplasm"/>
    <property type="evidence" value="ECO:0007669"/>
    <property type="project" value="InterPro"/>
</dbReference>
<accession>A0A5K1USX1</accession>
<feature type="domain" description="Programmed cell death protein 2 C-terminal" evidence="1">
    <location>
        <begin position="210"/>
        <end position="307"/>
    </location>
</feature>
<dbReference type="PANTHER" id="PTHR12298:SF4">
    <property type="entry name" value="PROGRAMMED CELL DEATH PROTEIN 2"/>
    <property type="match status" value="1"/>
</dbReference>
<comment type="caution">
    <text evidence="2">The sequence shown here is derived from an EMBL/GenBank/DDBJ whole genome shotgun (WGS) entry which is preliminary data.</text>
</comment>
<dbReference type="PANTHER" id="PTHR12298">
    <property type="entry name" value="PCDC2 PROGRAMMED CELL DEATH PROTEIN 2 -RELATED"/>
    <property type="match status" value="1"/>
</dbReference>
<dbReference type="InterPro" id="IPR007320">
    <property type="entry name" value="PDCD2_C"/>
</dbReference>
<evidence type="ECO:0000313" key="2">
    <source>
        <dbReference type="EMBL" id="GAT95158.1"/>
    </source>
</evidence>
<dbReference type="GO" id="GO:0005634">
    <property type="term" value="C:nucleus"/>
    <property type="evidence" value="ECO:0007669"/>
    <property type="project" value="TreeGrafter"/>
</dbReference>
<proteinExistence type="predicted"/>
<dbReference type="VEuPathDB" id="AmoebaDB:EHI7A_037960"/>
<reference evidence="2 3" key="1">
    <citation type="submission" date="2016-05" db="EMBL/GenBank/DDBJ databases">
        <title>First whole genome sequencing of Entamoeba histolytica HM1:IMSS-clone-6.</title>
        <authorList>
            <person name="Mukherjee Avik.K."/>
            <person name="Izumyama S."/>
            <person name="Nakada-Tsukui K."/>
            <person name="Nozaki T."/>
        </authorList>
    </citation>
    <scope>NUCLEOTIDE SEQUENCE [LARGE SCALE GENOMIC DNA]</scope>
    <source>
        <strain evidence="2 3">HM1:IMSS clone 6</strain>
    </source>
</reference>
<dbReference type="EMBL" id="BDEQ01000001">
    <property type="protein sequence ID" value="GAT95158.1"/>
    <property type="molecule type" value="Genomic_DNA"/>
</dbReference>
<dbReference type="VEuPathDB" id="AmoebaDB:EHI5A_060760"/>
<dbReference type="VEuPathDB" id="AmoebaDB:EHI8A_036740"/>
<sequence length="312" mass="35963">MEDGIICGFIEELQEEEVPNPIMNRSGGCASWLGKKVPNNSCPYCQKPMLFMLQLYAPLEMVQSYHRVFYLFHCPFCLKFTVLRNQLPEGTLYDKEDFCESIVTEEQCIICGFPSSTHCPDCTTPYCCSLHCLYDREEHKLKCGQPLQRKLGRSRDKAKPQKNASEYLIVTEPENELIEKEDVQLKKVIENMHPDNEDLGIKESDLQQSDPVWIKFNTKIAKDPSQVLRYQFNGKPLWIKSNDIPQHPPSCPRCGKQCVFEWQLLPQFIYATNLDIELNIDFGTIVVYSCPDSCGGDDYVNEPIVVQYFDCI</sequence>
<organism evidence="2 3">
    <name type="scientific">Entamoeba histolytica</name>
    <dbReference type="NCBI Taxonomy" id="5759"/>
    <lineage>
        <taxon>Eukaryota</taxon>
        <taxon>Amoebozoa</taxon>
        <taxon>Evosea</taxon>
        <taxon>Archamoebae</taxon>
        <taxon>Mastigamoebida</taxon>
        <taxon>Entamoebidae</taxon>
        <taxon>Entamoeba</taxon>
    </lineage>
</organism>
<gene>
    <name evidence="2" type="ORF">CL6EHI_062760</name>
</gene>
<dbReference type="AlphaFoldDB" id="A0A5K1USX1"/>
<evidence type="ECO:0000313" key="3">
    <source>
        <dbReference type="Proteomes" id="UP000078387"/>
    </source>
</evidence>
<protein>
    <submittedName>
        <fullName evidence="2">Programmed cell death protein 2 putative</fullName>
    </submittedName>
</protein>
<dbReference type="VEuPathDB" id="AmoebaDB:EHI_062760"/>
<dbReference type="Pfam" id="PF04194">
    <property type="entry name" value="PDCD2_C"/>
    <property type="match status" value="1"/>
</dbReference>
<dbReference type="VEuPathDB" id="AmoebaDB:KM1_036150"/>